<dbReference type="GO" id="GO:0003677">
    <property type="term" value="F:DNA binding"/>
    <property type="evidence" value="ECO:0007669"/>
    <property type="project" value="InterPro"/>
</dbReference>
<reference evidence="2 3" key="1">
    <citation type="submission" date="2017-01" db="EMBL/GenBank/DDBJ databases">
        <title>A new Hymenobacter.</title>
        <authorList>
            <person name="Liang Y."/>
            <person name="Feng F."/>
        </authorList>
    </citation>
    <scope>NUCLEOTIDE SEQUENCE [LARGE SCALE GENOMIC DNA]</scope>
    <source>
        <strain evidence="2">MIMBbqt21</strain>
    </source>
</reference>
<evidence type="ECO:0000259" key="1">
    <source>
        <dbReference type="Pfam" id="PF00239"/>
    </source>
</evidence>
<protein>
    <recommendedName>
        <fullName evidence="1">Resolvase/invertase-type recombinase catalytic domain-containing protein</fullName>
    </recommendedName>
</protein>
<gene>
    <name evidence="2" type="ORF">BXP70_17720</name>
</gene>
<comment type="caution">
    <text evidence="2">The sequence shown here is derived from an EMBL/GenBank/DDBJ whole genome shotgun (WGS) entry which is preliminary data.</text>
</comment>
<dbReference type="AlphaFoldDB" id="A0A243WCJ3"/>
<evidence type="ECO:0000313" key="3">
    <source>
        <dbReference type="Proteomes" id="UP000194873"/>
    </source>
</evidence>
<dbReference type="SUPFAM" id="SSF53041">
    <property type="entry name" value="Resolvase-like"/>
    <property type="match status" value="1"/>
</dbReference>
<sequence>MAQLLASLCPSDTVYIYKLDRLGCSLKHLLDIVTEFGFCGVGFVSLTDAITTASPQGRLVFNLFYHPTNSGGYEEVLTVTRPADRCR</sequence>
<accession>A0A243WCJ3</accession>
<keyword evidence="3" id="KW-1185">Reference proteome</keyword>
<dbReference type="Proteomes" id="UP000194873">
    <property type="component" value="Unassembled WGS sequence"/>
</dbReference>
<evidence type="ECO:0000313" key="2">
    <source>
        <dbReference type="EMBL" id="OUJ72737.1"/>
    </source>
</evidence>
<name>A0A243WCJ3_9BACT</name>
<dbReference type="GO" id="GO:0000150">
    <property type="term" value="F:DNA strand exchange activity"/>
    <property type="evidence" value="ECO:0007669"/>
    <property type="project" value="InterPro"/>
</dbReference>
<dbReference type="Gene3D" id="3.40.50.1390">
    <property type="entry name" value="Resolvase, N-terminal catalytic domain"/>
    <property type="match status" value="1"/>
</dbReference>
<dbReference type="InterPro" id="IPR006119">
    <property type="entry name" value="Resolv_N"/>
</dbReference>
<organism evidence="2 3">
    <name type="scientific">Hymenobacter crusticola</name>
    <dbReference type="NCBI Taxonomy" id="1770526"/>
    <lineage>
        <taxon>Bacteria</taxon>
        <taxon>Pseudomonadati</taxon>
        <taxon>Bacteroidota</taxon>
        <taxon>Cytophagia</taxon>
        <taxon>Cytophagales</taxon>
        <taxon>Hymenobacteraceae</taxon>
        <taxon>Hymenobacter</taxon>
    </lineage>
</organism>
<feature type="domain" description="Resolvase/invertase-type recombinase catalytic" evidence="1">
    <location>
        <begin position="3"/>
        <end position="64"/>
    </location>
</feature>
<proteinExistence type="predicted"/>
<dbReference type="InterPro" id="IPR036162">
    <property type="entry name" value="Resolvase-like_N_sf"/>
</dbReference>
<dbReference type="Pfam" id="PF00239">
    <property type="entry name" value="Resolvase"/>
    <property type="match status" value="1"/>
</dbReference>
<dbReference type="RefSeq" id="WP_086595427.1">
    <property type="nucleotide sequence ID" value="NZ_MTSE01000009.1"/>
</dbReference>
<dbReference type="EMBL" id="MTSE01000009">
    <property type="protein sequence ID" value="OUJ72737.1"/>
    <property type="molecule type" value="Genomic_DNA"/>
</dbReference>
<dbReference type="OrthoDB" id="9797501at2"/>